<gene>
    <name evidence="1" type="ORF">B0I28_11735</name>
</gene>
<protein>
    <submittedName>
        <fullName evidence="1">Uncharacterized protein</fullName>
    </submittedName>
</protein>
<evidence type="ECO:0000313" key="1">
    <source>
        <dbReference type="EMBL" id="PRY53536.1"/>
    </source>
</evidence>
<sequence>MLVYMQTTIRIDSTVRDRLETLKQDGESLGDVVERLTAAYNPFAGLGDVLAHPDVDAAVNADYRASVQTIPGETPR</sequence>
<comment type="caution">
    <text evidence="1">The sequence shown here is derived from an EMBL/GenBank/DDBJ whole genome shotgun (WGS) entry which is preliminary data.</text>
</comment>
<evidence type="ECO:0000313" key="2">
    <source>
        <dbReference type="Proteomes" id="UP000238176"/>
    </source>
</evidence>
<dbReference type="Proteomes" id="UP000238176">
    <property type="component" value="Unassembled WGS sequence"/>
</dbReference>
<proteinExistence type="predicted"/>
<dbReference type="AlphaFoldDB" id="A0A2T0U6I7"/>
<dbReference type="EMBL" id="PVTJ01000017">
    <property type="protein sequence ID" value="PRY53536.1"/>
    <property type="molecule type" value="Genomic_DNA"/>
</dbReference>
<name>A0A2T0U6I7_9ACTN</name>
<keyword evidence="2" id="KW-1185">Reference proteome</keyword>
<dbReference type="InterPro" id="IPR055979">
    <property type="entry name" value="DUF7557"/>
</dbReference>
<reference evidence="1 2" key="1">
    <citation type="submission" date="2018-03" db="EMBL/GenBank/DDBJ databases">
        <title>Genomic Encyclopedia of Type Strains, Phase III (KMG-III): the genomes of soil and plant-associated and newly described type strains.</title>
        <authorList>
            <person name="Whitman W."/>
        </authorList>
    </citation>
    <scope>NUCLEOTIDE SEQUENCE [LARGE SCALE GENOMIC DNA]</scope>
    <source>
        <strain evidence="1 2">CGMCC 4.7067</strain>
    </source>
</reference>
<dbReference type="Pfam" id="PF24434">
    <property type="entry name" value="DUF7557"/>
    <property type="match status" value="1"/>
</dbReference>
<accession>A0A2T0U6I7</accession>
<organism evidence="1 2">
    <name type="scientific">Glycomyces artemisiae</name>
    <dbReference type="NCBI Taxonomy" id="1076443"/>
    <lineage>
        <taxon>Bacteria</taxon>
        <taxon>Bacillati</taxon>
        <taxon>Actinomycetota</taxon>
        <taxon>Actinomycetes</taxon>
        <taxon>Glycomycetales</taxon>
        <taxon>Glycomycetaceae</taxon>
        <taxon>Glycomyces</taxon>
    </lineage>
</organism>